<dbReference type="Gene3D" id="3.90.950.10">
    <property type="match status" value="1"/>
</dbReference>
<dbReference type="CDD" id="cd00515">
    <property type="entry name" value="HAM1"/>
    <property type="match status" value="1"/>
</dbReference>
<comment type="similarity">
    <text evidence="1">Belongs to the HAM1 NTPase family.</text>
</comment>
<keyword evidence="2" id="KW-0378">Hydrolase</keyword>
<evidence type="ECO:0000313" key="4">
    <source>
        <dbReference type="Proteomes" id="UP000228500"/>
    </source>
</evidence>
<evidence type="ECO:0000256" key="1">
    <source>
        <dbReference type="ARBA" id="ARBA00008023"/>
    </source>
</evidence>
<dbReference type="Pfam" id="PF01725">
    <property type="entry name" value="Ham1p_like"/>
    <property type="match status" value="1"/>
</dbReference>
<dbReference type="GO" id="GO:0005829">
    <property type="term" value="C:cytosol"/>
    <property type="evidence" value="ECO:0007669"/>
    <property type="project" value="TreeGrafter"/>
</dbReference>
<proteinExistence type="inferred from homology"/>
<protein>
    <submittedName>
        <fullName evidence="3">Non-canonical purine NTP pyrophosphatase</fullName>
    </submittedName>
</protein>
<evidence type="ECO:0000313" key="3">
    <source>
        <dbReference type="EMBL" id="PIX68482.1"/>
    </source>
</evidence>
<evidence type="ECO:0000256" key="2">
    <source>
        <dbReference type="ARBA" id="ARBA00022801"/>
    </source>
</evidence>
<name>A0A2M7LKA2_9BACT</name>
<sequence length="205" mass="23305">MKELLIATHNPAKKQELGRGFSTLLSPKINLLFLDNLAITADPEETGKTFYENARLKAHYFATESKLPTVADDGGIEIDILNGEPGVHSKRWLGRDASDTELIEFTLQQLKNIPIEKRSAQFTTCLYYHNPHTGFETSITESLRGHIALHPSNLATNGFPYRALFIVDEYSKYYDELTAQEHHDINHRVQAVQKLIPFIKEDLLQ</sequence>
<reference evidence="4" key="1">
    <citation type="submission" date="2017-09" db="EMBL/GenBank/DDBJ databases">
        <title>Depth-based differentiation of microbial function through sediment-hosted aquifers and enrichment of novel symbionts in the deep terrestrial subsurface.</title>
        <authorList>
            <person name="Probst A.J."/>
            <person name="Ladd B."/>
            <person name="Jarett J.K."/>
            <person name="Geller-Mcgrath D.E."/>
            <person name="Sieber C.M.K."/>
            <person name="Emerson J.B."/>
            <person name="Anantharaman K."/>
            <person name="Thomas B.C."/>
            <person name="Malmstrom R."/>
            <person name="Stieglmeier M."/>
            <person name="Klingl A."/>
            <person name="Woyke T."/>
            <person name="Ryan C.M."/>
            <person name="Banfield J.F."/>
        </authorList>
    </citation>
    <scope>NUCLEOTIDE SEQUENCE [LARGE SCALE GENOMIC DNA]</scope>
</reference>
<dbReference type="EMBL" id="PFJH01000128">
    <property type="protein sequence ID" value="PIX68482.1"/>
    <property type="molecule type" value="Genomic_DNA"/>
</dbReference>
<dbReference type="InterPro" id="IPR029001">
    <property type="entry name" value="ITPase-like_fam"/>
</dbReference>
<dbReference type="PANTHER" id="PTHR11067">
    <property type="entry name" value="INOSINE TRIPHOSPHATE PYROPHOSPHATASE/HAM1 PROTEIN"/>
    <property type="match status" value="1"/>
</dbReference>
<dbReference type="Proteomes" id="UP000228500">
    <property type="component" value="Unassembled WGS sequence"/>
</dbReference>
<gene>
    <name evidence="3" type="ORF">COZ40_03040</name>
</gene>
<accession>A0A2M7LKA2</accession>
<dbReference type="GO" id="GO:0047429">
    <property type="term" value="F:nucleoside triphosphate diphosphatase activity"/>
    <property type="evidence" value="ECO:0007669"/>
    <property type="project" value="InterPro"/>
</dbReference>
<dbReference type="SUPFAM" id="SSF52972">
    <property type="entry name" value="ITPase-like"/>
    <property type="match status" value="1"/>
</dbReference>
<dbReference type="PANTHER" id="PTHR11067:SF9">
    <property type="entry name" value="INOSINE TRIPHOSPHATE PYROPHOSPHATASE"/>
    <property type="match status" value="1"/>
</dbReference>
<dbReference type="AlphaFoldDB" id="A0A2M7LKA2"/>
<dbReference type="GO" id="GO:0009143">
    <property type="term" value="P:nucleoside triphosphate catabolic process"/>
    <property type="evidence" value="ECO:0007669"/>
    <property type="project" value="InterPro"/>
</dbReference>
<comment type="caution">
    <text evidence="3">The sequence shown here is derived from an EMBL/GenBank/DDBJ whole genome shotgun (WGS) entry which is preliminary data.</text>
</comment>
<organism evidence="3 4">
    <name type="scientific">Candidatus Roizmanbacteria bacterium CG_4_10_14_3_um_filter_39_13</name>
    <dbReference type="NCBI Taxonomy" id="1974831"/>
    <lineage>
        <taxon>Bacteria</taxon>
        <taxon>Candidatus Roizmaniibacteriota</taxon>
    </lineage>
</organism>
<dbReference type="InterPro" id="IPR002637">
    <property type="entry name" value="RdgB/HAM1"/>
</dbReference>